<evidence type="ECO:0000313" key="2">
    <source>
        <dbReference type="EMBL" id="KAL0562502.1"/>
    </source>
</evidence>
<gene>
    <name evidence="2" type="ORF">V5O48_019585</name>
</gene>
<keyword evidence="3" id="KW-1185">Reference proteome</keyword>
<dbReference type="InterPro" id="IPR051209">
    <property type="entry name" value="FAD-bind_Monooxygenase_sf"/>
</dbReference>
<comment type="similarity">
    <text evidence="1">Belongs to the FAD-binding monooxygenase family.</text>
</comment>
<dbReference type="EMBL" id="JBAHYK010005465">
    <property type="protein sequence ID" value="KAL0562502.1"/>
    <property type="molecule type" value="Genomic_DNA"/>
</dbReference>
<feature type="non-terminal residue" evidence="2">
    <location>
        <position position="1"/>
    </location>
</feature>
<dbReference type="SUPFAM" id="SSF51905">
    <property type="entry name" value="FAD/NAD(P)-binding domain"/>
    <property type="match status" value="1"/>
</dbReference>
<dbReference type="Proteomes" id="UP001465976">
    <property type="component" value="Unassembled WGS sequence"/>
</dbReference>
<dbReference type="InterPro" id="IPR036188">
    <property type="entry name" value="FAD/NAD-bd_sf"/>
</dbReference>
<protein>
    <recommendedName>
        <fullName evidence="4">FAD-dependent oxidoreductase</fullName>
    </recommendedName>
</protein>
<reference evidence="2 3" key="1">
    <citation type="submission" date="2024-02" db="EMBL/GenBank/DDBJ databases">
        <title>A draft genome for the cacao thread blight pathogen Marasmius crinis-equi.</title>
        <authorList>
            <person name="Cohen S.P."/>
            <person name="Baruah I.K."/>
            <person name="Amoako-Attah I."/>
            <person name="Bukari Y."/>
            <person name="Meinhardt L.W."/>
            <person name="Bailey B.A."/>
        </authorList>
    </citation>
    <scope>NUCLEOTIDE SEQUENCE [LARGE SCALE GENOMIC DNA]</scope>
    <source>
        <strain evidence="2 3">GH-76</strain>
    </source>
</reference>
<evidence type="ECO:0000256" key="1">
    <source>
        <dbReference type="ARBA" id="ARBA00010139"/>
    </source>
</evidence>
<comment type="caution">
    <text evidence="2">The sequence shown here is derived from an EMBL/GenBank/DDBJ whole genome shotgun (WGS) entry which is preliminary data.</text>
</comment>
<sequence length="116" mass="13292">RFADPEYYREYRRELEGELNAAHPATLRGHPLQAEARKTFKEIMLKRLSAKPWIAESLIPDFPVACRRLTPGPGYLEALCKDNVEFVREEIKRVTPTGIENVDGTHRELDVIVCAT</sequence>
<proteinExistence type="inferred from homology"/>
<dbReference type="PANTHER" id="PTHR42877">
    <property type="entry name" value="L-ORNITHINE N(5)-MONOOXYGENASE-RELATED"/>
    <property type="match status" value="1"/>
</dbReference>
<dbReference type="PANTHER" id="PTHR42877:SF7">
    <property type="entry name" value="FLAVIN-BINDING MONOOXYGENASE-RELATED"/>
    <property type="match status" value="1"/>
</dbReference>
<name>A0ABR3EI06_9AGAR</name>
<accession>A0ABR3EI06</accession>
<evidence type="ECO:0008006" key="4">
    <source>
        <dbReference type="Google" id="ProtNLM"/>
    </source>
</evidence>
<organism evidence="2 3">
    <name type="scientific">Marasmius crinis-equi</name>
    <dbReference type="NCBI Taxonomy" id="585013"/>
    <lineage>
        <taxon>Eukaryota</taxon>
        <taxon>Fungi</taxon>
        <taxon>Dikarya</taxon>
        <taxon>Basidiomycota</taxon>
        <taxon>Agaricomycotina</taxon>
        <taxon>Agaricomycetes</taxon>
        <taxon>Agaricomycetidae</taxon>
        <taxon>Agaricales</taxon>
        <taxon>Marasmiineae</taxon>
        <taxon>Marasmiaceae</taxon>
        <taxon>Marasmius</taxon>
    </lineage>
</organism>
<feature type="non-terminal residue" evidence="2">
    <location>
        <position position="116"/>
    </location>
</feature>
<evidence type="ECO:0000313" key="3">
    <source>
        <dbReference type="Proteomes" id="UP001465976"/>
    </source>
</evidence>